<organism evidence="2 3">
    <name type="scientific">Venustampulla echinocandica</name>
    <dbReference type="NCBI Taxonomy" id="2656787"/>
    <lineage>
        <taxon>Eukaryota</taxon>
        <taxon>Fungi</taxon>
        <taxon>Dikarya</taxon>
        <taxon>Ascomycota</taxon>
        <taxon>Pezizomycotina</taxon>
        <taxon>Leotiomycetes</taxon>
        <taxon>Helotiales</taxon>
        <taxon>Pleuroascaceae</taxon>
        <taxon>Venustampulla</taxon>
    </lineage>
</organism>
<protein>
    <submittedName>
        <fullName evidence="2">Uncharacterized protein</fullName>
    </submittedName>
</protein>
<proteinExistence type="predicted"/>
<keyword evidence="3" id="KW-1185">Reference proteome</keyword>
<dbReference type="EMBL" id="NPIC01000015">
    <property type="protein sequence ID" value="RDL30480.1"/>
    <property type="molecule type" value="Genomic_DNA"/>
</dbReference>
<sequence>MSFSWSAHDRQSPPAAGPSRVSYPPLPIPNPGYFTPQPTSAHHDQQEAPVVPPRRMQERHAERAYILNSLRRENSKATVLLERISALEGGLHRKAPYAERKANKQLGWLKHRLNETNQQENAMLTRLGQLTSDIQSMEAWLQNENERLQQNKVPDTPFQMCNNMQQLNLDPTSPEFRPRGYQMQWDSVQWPSKESQSEYRSDYQVNAQGKAAVPQGGLNMNNICPTGQCLDDGMTQSDLVPVLLTTPRSSSLDSAMLDASFTSPSPMELAVAKRNSLPAIPGLSMIWALTDKEKGEEIGGYESSHSLHSDVMM</sequence>
<feature type="region of interest" description="Disordered" evidence="1">
    <location>
        <begin position="1"/>
        <end position="56"/>
    </location>
</feature>
<evidence type="ECO:0000256" key="1">
    <source>
        <dbReference type="SAM" id="MobiDB-lite"/>
    </source>
</evidence>
<accession>A0A370T9Y9</accession>
<reference evidence="2 3" key="1">
    <citation type="journal article" date="2018" name="IMA Fungus">
        <title>IMA Genome-F 9: Draft genome sequence of Annulohypoxylon stygium, Aspergillus mulundensis, Berkeleyomyces basicola (syn. Thielaviopsis basicola), Ceratocystis smalleyi, two Cercospora beticola strains, Coleophoma cylindrospora, Fusarium fracticaudum, Phialophora cf. hyalina, and Morchella septimelata.</title>
        <authorList>
            <person name="Wingfield B.D."/>
            <person name="Bills G.F."/>
            <person name="Dong Y."/>
            <person name="Huang W."/>
            <person name="Nel W.J."/>
            <person name="Swalarsk-Parry B.S."/>
            <person name="Vaghefi N."/>
            <person name="Wilken P.M."/>
            <person name="An Z."/>
            <person name="de Beer Z.W."/>
            <person name="De Vos L."/>
            <person name="Chen L."/>
            <person name="Duong T.A."/>
            <person name="Gao Y."/>
            <person name="Hammerbacher A."/>
            <person name="Kikkert J.R."/>
            <person name="Li Y."/>
            <person name="Li H."/>
            <person name="Li K."/>
            <person name="Li Q."/>
            <person name="Liu X."/>
            <person name="Ma X."/>
            <person name="Naidoo K."/>
            <person name="Pethybridge S.J."/>
            <person name="Sun J."/>
            <person name="Steenkamp E.T."/>
            <person name="van der Nest M.A."/>
            <person name="van Wyk S."/>
            <person name="Wingfield M.J."/>
            <person name="Xiong C."/>
            <person name="Yue Q."/>
            <person name="Zhang X."/>
        </authorList>
    </citation>
    <scope>NUCLEOTIDE SEQUENCE [LARGE SCALE GENOMIC DNA]</scope>
    <source>
        <strain evidence="2 3">BP 5553</strain>
    </source>
</reference>
<name>A0A370T9Y9_9HELO</name>
<dbReference type="RefSeq" id="XP_031865005.1">
    <property type="nucleotide sequence ID" value="XM_032018981.1"/>
</dbReference>
<dbReference type="GeneID" id="43603207"/>
<dbReference type="STRING" id="2656787.A0A370T9Y9"/>
<dbReference type="Proteomes" id="UP000254866">
    <property type="component" value="Unassembled WGS sequence"/>
</dbReference>
<gene>
    <name evidence="2" type="ORF">BP5553_10358</name>
</gene>
<comment type="caution">
    <text evidence="2">The sequence shown here is derived from an EMBL/GenBank/DDBJ whole genome shotgun (WGS) entry which is preliminary data.</text>
</comment>
<evidence type="ECO:0000313" key="2">
    <source>
        <dbReference type="EMBL" id="RDL30480.1"/>
    </source>
</evidence>
<evidence type="ECO:0000313" key="3">
    <source>
        <dbReference type="Proteomes" id="UP000254866"/>
    </source>
</evidence>
<dbReference type="OrthoDB" id="5226586at2759"/>
<dbReference type="AlphaFoldDB" id="A0A370T9Y9"/>